<proteinExistence type="inferred from homology"/>
<dbReference type="InterPro" id="IPR037069">
    <property type="entry name" value="AcylCoA_DH/ox_N_sf"/>
</dbReference>
<dbReference type="Pfam" id="PF02771">
    <property type="entry name" value="Acyl-CoA_dh_N"/>
    <property type="match status" value="1"/>
</dbReference>
<dbReference type="CDD" id="cd00567">
    <property type="entry name" value="ACAD"/>
    <property type="match status" value="1"/>
</dbReference>
<comment type="cofactor">
    <cofactor evidence="1">
        <name>FAD</name>
        <dbReference type="ChEBI" id="CHEBI:57692"/>
    </cofactor>
</comment>
<accession>A0A1S7TRW7</accession>
<dbReference type="Gene3D" id="2.40.110.10">
    <property type="entry name" value="Butyryl-CoA Dehydrogenase, subunit A, domain 2"/>
    <property type="match status" value="1"/>
</dbReference>
<dbReference type="InterPro" id="IPR036250">
    <property type="entry name" value="AcylCo_DH-like_C"/>
</dbReference>
<dbReference type="Pfam" id="PF00441">
    <property type="entry name" value="Acyl-CoA_dh_1"/>
    <property type="match status" value="1"/>
</dbReference>
<dbReference type="GO" id="GO:0003995">
    <property type="term" value="F:acyl-CoA dehydrogenase activity"/>
    <property type="evidence" value="ECO:0007669"/>
    <property type="project" value="TreeGrafter"/>
</dbReference>
<dbReference type="Proteomes" id="UP000192140">
    <property type="component" value="Unassembled WGS sequence"/>
</dbReference>
<dbReference type="Gene3D" id="1.10.540.10">
    <property type="entry name" value="Acyl-CoA dehydrogenase/oxidase, N-terminal domain"/>
    <property type="match status" value="1"/>
</dbReference>
<evidence type="ECO:0000256" key="5">
    <source>
        <dbReference type="ARBA" id="ARBA00023002"/>
    </source>
</evidence>
<protein>
    <submittedName>
        <fullName evidence="8">Acyl-CoA dehydrogenase</fullName>
    </submittedName>
</protein>
<dbReference type="RefSeq" id="WP_080853331.1">
    <property type="nucleotide sequence ID" value="NZ_LT009776.1"/>
</dbReference>
<dbReference type="SUPFAM" id="SSF47203">
    <property type="entry name" value="Acyl-CoA dehydrogenase C-terminal domain-like"/>
    <property type="match status" value="1"/>
</dbReference>
<feature type="domain" description="Acyl-CoA dehydrogenase/oxidase C-terminal" evidence="6">
    <location>
        <begin position="224"/>
        <end position="337"/>
    </location>
</feature>
<sequence>MDFSYSASELMLKETVRRYCRENSARCHGQASQSDTLLRWAAMGELGWLQPCFEKQSGEEFSLSPLIIAEELGRALVLAPYWSCAVLAGSMLASCDANTSLISDLSGGRRLVATSFRNDSEGVLTTATIAGSRKYRLNGRQLLLVGGPTADAFLIPARLGCGRDETFALFLVDSRANRLKTFHYVTVDGGLASDLVLDDVELSEDAMIGRCDDLNGLCHIAFIALSAELVGIMDNVVSTCREHLLVRRQYGSPLSSYQALQHRMAEMFVELELSRSILYSAIRSLALMRAEERKPAVYSAYYHICKSGDFVCRNGVQLHGAMGMTEDYIIGRCFKRSIMISRCMGSLDKILDDITSSI</sequence>
<keyword evidence="9" id="KW-1185">Reference proteome</keyword>
<evidence type="ECO:0000259" key="6">
    <source>
        <dbReference type="Pfam" id="PF00441"/>
    </source>
</evidence>
<evidence type="ECO:0000256" key="1">
    <source>
        <dbReference type="ARBA" id="ARBA00001974"/>
    </source>
</evidence>
<evidence type="ECO:0000256" key="2">
    <source>
        <dbReference type="ARBA" id="ARBA00009347"/>
    </source>
</evidence>
<evidence type="ECO:0000313" key="9">
    <source>
        <dbReference type="Proteomes" id="UP000192140"/>
    </source>
</evidence>
<keyword evidence="3" id="KW-0285">Flavoprotein</keyword>
<dbReference type="InterPro" id="IPR046373">
    <property type="entry name" value="Acyl-CoA_Oxase/DH_mid-dom_sf"/>
</dbReference>
<evidence type="ECO:0000256" key="3">
    <source>
        <dbReference type="ARBA" id="ARBA00022630"/>
    </source>
</evidence>
<dbReference type="GO" id="GO:0050660">
    <property type="term" value="F:flavin adenine dinucleotide binding"/>
    <property type="evidence" value="ECO:0007669"/>
    <property type="project" value="InterPro"/>
</dbReference>
<comment type="caution">
    <text evidence="8">The sequence shown here is derived from an EMBL/GenBank/DDBJ whole genome shotgun (WGS) entry which is preliminary data.</text>
</comment>
<dbReference type="InterPro" id="IPR009100">
    <property type="entry name" value="AcylCoA_DH/oxidase_NM_dom_sf"/>
</dbReference>
<dbReference type="PANTHER" id="PTHR43884">
    <property type="entry name" value="ACYL-COA DEHYDROGENASE"/>
    <property type="match status" value="1"/>
</dbReference>
<feature type="domain" description="Acyl-CoA dehydrogenase/oxidase N-terminal" evidence="7">
    <location>
        <begin position="8"/>
        <end position="78"/>
    </location>
</feature>
<organism evidence="8 9">
    <name type="scientific">Agrobacterium deltaense NCPPB 1641</name>
    <dbReference type="NCBI Taxonomy" id="1183425"/>
    <lineage>
        <taxon>Bacteria</taxon>
        <taxon>Pseudomonadati</taxon>
        <taxon>Pseudomonadota</taxon>
        <taxon>Alphaproteobacteria</taxon>
        <taxon>Hyphomicrobiales</taxon>
        <taxon>Rhizobiaceae</taxon>
        <taxon>Rhizobium/Agrobacterium group</taxon>
        <taxon>Agrobacterium</taxon>
    </lineage>
</organism>
<reference evidence="8" key="1">
    <citation type="submission" date="2016-01" db="EMBL/GenBank/DDBJ databases">
        <authorList>
            <person name="Regsiter A."/>
            <person name="william w."/>
        </authorList>
    </citation>
    <scope>NUCLEOTIDE SEQUENCE</scope>
    <source>
        <strain evidence="8">NCPPB 1641</strain>
    </source>
</reference>
<dbReference type="InterPro" id="IPR013786">
    <property type="entry name" value="AcylCoA_DH/ox_N"/>
</dbReference>
<dbReference type="SUPFAM" id="SSF56645">
    <property type="entry name" value="Acyl-CoA dehydrogenase NM domain-like"/>
    <property type="match status" value="1"/>
</dbReference>
<name>A0A1S7TRW7_9HYPH</name>
<dbReference type="InterPro" id="IPR009075">
    <property type="entry name" value="AcylCo_DH/oxidase_C"/>
</dbReference>
<evidence type="ECO:0000259" key="7">
    <source>
        <dbReference type="Pfam" id="PF02771"/>
    </source>
</evidence>
<dbReference type="AlphaFoldDB" id="A0A1S7TRW7"/>
<comment type="similarity">
    <text evidence="2">Belongs to the acyl-CoA dehydrogenase family.</text>
</comment>
<gene>
    <name evidence="8" type="ORF">AGR7A_Lc10031</name>
</gene>
<dbReference type="PANTHER" id="PTHR43884:SF20">
    <property type="entry name" value="ACYL-COA DEHYDROGENASE FADE28"/>
    <property type="match status" value="1"/>
</dbReference>
<keyword evidence="5" id="KW-0560">Oxidoreductase</keyword>
<dbReference type="EMBL" id="FCNP01000030">
    <property type="protein sequence ID" value="CVI57336.1"/>
    <property type="molecule type" value="Genomic_DNA"/>
</dbReference>
<evidence type="ECO:0000256" key="4">
    <source>
        <dbReference type="ARBA" id="ARBA00022827"/>
    </source>
</evidence>
<keyword evidence="4" id="KW-0274">FAD</keyword>
<evidence type="ECO:0000313" key="8">
    <source>
        <dbReference type="EMBL" id="CVI57336.1"/>
    </source>
</evidence>
<dbReference type="Gene3D" id="1.20.140.10">
    <property type="entry name" value="Butyryl-CoA Dehydrogenase, subunit A, domain 3"/>
    <property type="match status" value="1"/>
</dbReference>